<keyword evidence="2" id="KW-1185">Reference proteome</keyword>
<sequence>MKYGGNRVNNCITWTTFIEGVGAAPPDPGQHFSCQLLDVESPTCSSSDGEVYPLDPSGGCNYSSPPLIRARRAAA</sequence>
<accession>A0A2J6QIE3</accession>
<dbReference type="Proteomes" id="UP000235672">
    <property type="component" value="Unassembled WGS sequence"/>
</dbReference>
<proteinExistence type="predicted"/>
<evidence type="ECO:0000313" key="1">
    <source>
        <dbReference type="EMBL" id="PMD26041.1"/>
    </source>
</evidence>
<protein>
    <submittedName>
        <fullName evidence="1">Uncharacterized protein</fullName>
    </submittedName>
</protein>
<evidence type="ECO:0000313" key="2">
    <source>
        <dbReference type="Proteomes" id="UP000235672"/>
    </source>
</evidence>
<reference evidence="1 2" key="1">
    <citation type="submission" date="2016-05" db="EMBL/GenBank/DDBJ databases">
        <title>A degradative enzymes factory behind the ericoid mycorrhizal symbiosis.</title>
        <authorList>
            <consortium name="DOE Joint Genome Institute"/>
            <person name="Martino E."/>
            <person name="Morin E."/>
            <person name="Grelet G."/>
            <person name="Kuo A."/>
            <person name="Kohler A."/>
            <person name="Daghino S."/>
            <person name="Barry K."/>
            <person name="Choi C."/>
            <person name="Cichocki N."/>
            <person name="Clum A."/>
            <person name="Copeland A."/>
            <person name="Hainaut M."/>
            <person name="Haridas S."/>
            <person name="Labutti K."/>
            <person name="Lindquist E."/>
            <person name="Lipzen A."/>
            <person name="Khouja H.-R."/>
            <person name="Murat C."/>
            <person name="Ohm R."/>
            <person name="Olson A."/>
            <person name="Spatafora J."/>
            <person name="Veneault-Fourrey C."/>
            <person name="Henrissat B."/>
            <person name="Grigoriev I."/>
            <person name="Martin F."/>
            <person name="Perotto S."/>
        </authorList>
    </citation>
    <scope>NUCLEOTIDE SEQUENCE [LARGE SCALE GENOMIC DNA]</scope>
    <source>
        <strain evidence="1 2">UAMH 7357</strain>
    </source>
</reference>
<dbReference type="EMBL" id="KZ613469">
    <property type="protein sequence ID" value="PMD26041.1"/>
    <property type="molecule type" value="Genomic_DNA"/>
</dbReference>
<gene>
    <name evidence="1" type="ORF">NA56DRAFT_699125</name>
</gene>
<name>A0A2J6QIE3_9HELO</name>
<dbReference type="AlphaFoldDB" id="A0A2J6QIE3"/>
<organism evidence="1 2">
    <name type="scientific">Hyaloscypha hepaticicola</name>
    <dbReference type="NCBI Taxonomy" id="2082293"/>
    <lineage>
        <taxon>Eukaryota</taxon>
        <taxon>Fungi</taxon>
        <taxon>Dikarya</taxon>
        <taxon>Ascomycota</taxon>
        <taxon>Pezizomycotina</taxon>
        <taxon>Leotiomycetes</taxon>
        <taxon>Helotiales</taxon>
        <taxon>Hyaloscyphaceae</taxon>
        <taxon>Hyaloscypha</taxon>
    </lineage>
</organism>